<dbReference type="InterPro" id="IPR008279">
    <property type="entry name" value="PEP-util_enz_mobile_dom"/>
</dbReference>
<dbReference type="Proteomes" id="UP000436016">
    <property type="component" value="Unassembled WGS sequence"/>
</dbReference>
<dbReference type="PANTHER" id="PTHR22931:SF9">
    <property type="entry name" value="PYRUVATE, PHOSPHATE DIKINASE 1, CHLOROPLASTIC"/>
    <property type="match status" value="1"/>
</dbReference>
<evidence type="ECO:0000313" key="18">
    <source>
        <dbReference type="Proteomes" id="UP000436016"/>
    </source>
</evidence>
<organism evidence="17 18">
    <name type="scientific">Oceanomicrobium pacificus</name>
    <dbReference type="NCBI Taxonomy" id="2692916"/>
    <lineage>
        <taxon>Bacteria</taxon>
        <taxon>Pseudomonadati</taxon>
        <taxon>Pseudomonadota</taxon>
        <taxon>Alphaproteobacteria</taxon>
        <taxon>Rhodobacterales</taxon>
        <taxon>Paracoccaceae</taxon>
        <taxon>Oceanomicrobium</taxon>
    </lineage>
</organism>
<comment type="cofactor">
    <cofactor evidence="1 13">
        <name>Mg(2+)</name>
        <dbReference type="ChEBI" id="CHEBI:18420"/>
    </cofactor>
</comment>
<keyword evidence="7 13" id="KW-0479">Metal-binding</keyword>
<feature type="region of interest" description="Disordered" evidence="14">
    <location>
        <begin position="836"/>
        <end position="868"/>
    </location>
</feature>
<protein>
    <recommendedName>
        <fullName evidence="5">Pyruvate, phosphate dikinase</fullName>
        <ecNumber evidence="4">2.7.9.1</ecNumber>
    </recommendedName>
    <alternativeName>
        <fullName evidence="10">Pyruvate, orthophosphate dikinase</fullName>
    </alternativeName>
</protein>
<dbReference type="InterPro" id="IPR036637">
    <property type="entry name" value="Phosphohistidine_dom_sf"/>
</dbReference>
<evidence type="ECO:0000256" key="7">
    <source>
        <dbReference type="ARBA" id="ARBA00022723"/>
    </source>
</evidence>
<feature type="domain" description="PEP-utilising enzyme mobile" evidence="15">
    <location>
        <begin position="384"/>
        <end position="464"/>
    </location>
</feature>
<feature type="binding site" evidence="12">
    <location>
        <position position="706"/>
    </location>
    <ligand>
        <name>substrate</name>
    </ligand>
</feature>
<evidence type="ECO:0000256" key="3">
    <source>
        <dbReference type="ARBA" id="ARBA00007837"/>
    </source>
</evidence>
<feature type="compositionally biased region" description="Polar residues" evidence="14">
    <location>
        <begin position="858"/>
        <end position="868"/>
    </location>
</feature>
<dbReference type="InterPro" id="IPR018274">
    <property type="entry name" value="PEP_util_AS"/>
</dbReference>
<keyword evidence="18" id="KW-1185">Reference proteome</keyword>
<dbReference type="PANTHER" id="PTHR22931">
    <property type="entry name" value="PHOSPHOENOLPYRUVATE DIKINASE-RELATED"/>
    <property type="match status" value="1"/>
</dbReference>
<reference evidence="17 18" key="1">
    <citation type="submission" date="2019-12" db="EMBL/GenBank/DDBJ databases">
        <title>Strain KN286 was isolated from seawater, which was collected from Caroline Seamount in the tropical western Pacific.</title>
        <authorList>
            <person name="Wang Q."/>
        </authorList>
    </citation>
    <scope>NUCLEOTIDE SEQUENCE [LARGE SCALE GENOMIC DNA]</scope>
    <source>
        <strain evidence="17 18">KN286</strain>
    </source>
</reference>
<dbReference type="InterPro" id="IPR015813">
    <property type="entry name" value="Pyrv/PenolPyrv_kinase-like_dom"/>
</dbReference>
<feature type="binding site" evidence="12">
    <location>
        <position position="727"/>
    </location>
    <ligand>
        <name>substrate</name>
    </ligand>
</feature>
<dbReference type="InterPro" id="IPR010121">
    <property type="entry name" value="Pyruvate_phosphate_dikinase"/>
</dbReference>
<dbReference type="Gene3D" id="3.30.1490.20">
    <property type="entry name" value="ATP-grasp fold, A domain"/>
    <property type="match status" value="1"/>
</dbReference>
<evidence type="ECO:0000256" key="4">
    <source>
        <dbReference type="ARBA" id="ARBA00011994"/>
    </source>
</evidence>
<dbReference type="InterPro" id="IPR013815">
    <property type="entry name" value="ATP_grasp_subdomain_1"/>
</dbReference>
<dbReference type="Pfam" id="PF00391">
    <property type="entry name" value="PEP-utilizers"/>
    <property type="match status" value="1"/>
</dbReference>
<comment type="similarity">
    <text evidence="3">Belongs to the PEP-utilizing enzyme family.</text>
</comment>
<evidence type="ECO:0000259" key="16">
    <source>
        <dbReference type="Pfam" id="PF02896"/>
    </source>
</evidence>
<evidence type="ECO:0000256" key="13">
    <source>
        <dbReference type="PIRSR" id="PIRSR000853-3"/>
    </source>
</evidence>
<feature type="domain" description="PEP-utilising enzyme C-terminal" evidence="16">
    <location>
        <begin position="483"/>
        <end position="830"/>
    </location>
</feature>
<feature type="binding site" evidence="13">
    <location>
        <position position="706"/>
    </location>
    <ligand>
        <name>Mg(2+)</name>
        <dbReference type="ChEBI" id="CHEBI:18420"/>
    </ligand>
</feature>
<evidence type="ECO:0000256" key="8">
    <source>
        <dbReference type="ARBA" id="ARBA00022777"/>
    </source>
</evidence>
<evidence type="ECO:0000256" key="14">
    <source>
        <dbReference type="SAM" id="MobiDB-lite"/>
    </source>
</evidence>
<evidence type="ECO:0000256" key="5">
    <source>
        <dbReference type="ARBA" id="ARBA00020138"/>
    </source>
</evidence>
<comment type="function">
    <text evidence="2">Catalyzes the reversible phosphorylation of pyruvate and phosphate.</text>
</comment>
<dbReference type="InterPro" id="IPR000121">
    <property type="entry name" value="PEP_util_C"/>
</dbReference>
<keyword evidence="9 13" id="KW-0460">Magnesium</keyword>
<dbReference type="NCBIfam" id="TIGR01828">
    <property type="entry name" value="pyru_phos_dikin"/>
    <property type="match status" value="1"/>
</dbReference>
<dbReference type="EC" id="2.7.9.1" evidence="4"/>
<feature type="binding site" evidence="12">
    <location>
        <position position="728"/>
    </location>
    <ligand>
        <name>substrate</name>
    </ligand>
</feature>
<dbReference type="Gene3D" id="3.30.470.20">
    <property type="entry name" value="ATP-grasp fold, B domain"/>
    <property type="match status" value="1"/>
</dbReference>
<dbReference type="GO" id="GO:0050242">
    <property type="term" value="F:pyruvate, phosphate dikinase activity"/>
    <property type="evidence" value="ECO:0007669"/>
    <property type="project" value="UniProtKB-EC"/>
</dbReference>
<dbReference type="SUPFAM" id="SSF52009">
    <property type="entry name" value="Phosphohistidine domain"/>
    <property type="match status" value="1"/>
</dbReference>
<dbReference type="SUPFAM" id="SSF56059">
    <property type="entry name" value="Glutathione synthetase ATP-binding domain-like"/>
    <property type="match status" value="1"/>
</dbReference>
<feature type="binding site" evidence="12">
    <location>
        <position position="729"/>
    </location>
    <ligand>
        <name>substrate</name>
    </ligand>
</feature>
<feature type="active site" description="Tele-phosphohistidine intermediate" evidence="11">
    <location>
        <position position="415"/>
    </location>
</feature>
<dbReference type="Gene3D" id="1.20.80.30">
    <property type="match status" value="1"/>
</dbReference>
<proteinExistence type="inferred from homology"/>
<dbReference type="Pfam" id="PF02896">
    <property type="entry name" value="PEP-utilizers_C"/>
    <property type="match status" value="1"/>
</dbReference>
<evidence type="ECO:0000256" key="12">
    <source>
        <dbReference type="PIRSR" id="PIRSR000853-2"/>
    </source>
</evidence>
<feature type="active site" description="Proton donor" evidence="11">
    <location>
        <position position="792"/>
    </location>
</feature>
<evidence type="ECO:0000313" key="17">
    <source>
        <dbReference type="EMBL" id="MXU65517.1"/>
    </source>
</evidence>
<dbReference type="Gene3D" id="1.10.189.10">
    <property type="entry name" value="Pyruvate Phosphate Dikinase, domain 2"/>
    <property type="match status" value="1"/>
</dbReference>
<dbReference type="AlphaFoldDB" id="A0A6B0TLU9"/>
<dbReference type="EMBL" id="WUWG01000003">
    <property type="protein sequence ID" value="MXU65517.1"/>
    <property type="molecule type" value="Genomic_DNA"/>
</dbReference>
<feature type="binding site" evidence="13">
    <location>
        <position position="730"/>
    </location>
    <ligand>
        <name>Mg(2+)</name>
        <dbReference type="ChEBI" id="CHEBI:18420"/>
    </ligand>
</feature>
<evidence type="ECO:0000256" key="11">
    <source>
        <dbReference type="PIRSR" id="PIRSR000853-1"/>
    </source>
</evidence>
<dbReference type="SUPFAM" id="SSF51621">
    <property type="entry name" value="Phosphoenolpyruvate/pyruvate domain"/>
    <property type="match status" value="1"/>
</dbReference>
<keyword evidence="17" id="KW-0670">Pyruvate</keyword>
<dbReference type="Gene3D" id="3.50.30.10">
    <property type="entry name" value="Phosphohistidine domain"/>
    <property type="match status" value="1"/>
</dbReference>
<evidence type="ECO:0000256" key="10">
    <source>
        <dbReference type="ARBA" id="ARBA00032883"/>
    </source>
</evidence>
<dbReference type="PIRSF" id="PIRSF000853">
    <property type="entry name" value="PPDK"/>
    <property type="match status" value="1"/>
</dbReference>
<evidence type="ECO:0000256" key="6">
    <source>
        <dbReference type="ARBA" id="ARBA00022679"/>
    </source>
</evidence>
<dbReference type="Gene3D" id="3.20.20.60">
    <property type="entry name" value="Phosphoenolpyruvate-binding domains"/>
    <property type="match status" value="1"/>
</dbReference>
<feature type="binding site" evidence="12">
    <location>
        <position position="730"/>
    </location>
    <ligand>
        <name>substrate</name>
    </ligand>
</feature>
<keyword evidence="6 17" id="KW-0808">Transferase</keyword>
<evidence type="ECO:0000256" key="1">
    <source>
        <dbReference type="ARBA" id="ARBA00001946"/>
    </source>
</evidence>
<evidence type="ECO:0000259" key="15">
    <source>
        <dbReference type="Pfam" id="PF00391"/>
    </source>
</evidence>
<dbReference type="GO" id="GO:0005524">
    <property type="term" value="F:ATP binding"/>
    <property type="evidence" value="ECO:0007669"/>
    <property type="project" value="InterPro"/>
</dbReference>
<dbReference type="GO" id="GO:0016301">
    <property type="term" value="F:kinase activity"/>
    <property type="evidence" value="ECO:0007669"/>
    <property type="project" value="UniProtKB-KW"/>
</dbReference>
<dbReference type="GO" id="GO:0046872">
    <property type="term" value="F:metal ion binding"/>
    <property type="evidence" value="ECO:0007669"/>
    <property type="project" value="UniProtKB-KW"/>
</dbReference>
<keyword evidence="8 17" id="KW-0418">Kinase</keyword>
<evidence type="ECO:0000256" key="2">
    <source>
        <dbReference type="ARBA" id="ARBA00003144"/>
    </source>
</evidence>
<name>A0A6B0TLU9_9RHOB</name>
<accession>A0A6B0TLU9</accession>
<evidence type="ECO:0000256" key="9">
    <source>
        <dbReference type="ARBA" id="ARBA00022842"/>
    </source>
</evidence>
<feature type="binding site" evidence="12">
    <location>
        <position position="578"/>
    </location>
    <ligand>
        <name>substrate</name>
    </ligand>
</feature>
<sequence length="868" mass="92815">MAALGLPVPDGLILPADLVSEIATGAPVPDLGAFPGAPDILSIRSSPERSDWGGPTAILNIGLSDRETEKLAATIGAAPALDLYRRFIQSFGTGVAGLDPEDFENLYYDQLKLAGLDTHDGLDAGHLSDLVDASKDFYADEVGEPFPQDPHDQLRAAIRAMAEAWARPSARILRQARGADPEAGTALILQTMALGIGQGLSGSGLVQMVDADSGKAVVTGRFLPQSQGQDALMGVRTPHLITRASREAEGQSAPALEELAPDALTALQAADLKATEGLRDRFQFEFTLDRGQVWLLDAMPAKRSARGAVAIAVDLADRGIITREEAILRIDPRNLIQHLHPQIDPDARRDVFGTGLAASPGAATGRIVFSAEAALAMQAQGEAPILVRIETSPEDIRGMHAAVAVLTARGGMTSHAAVVARGLGLPCVVGASDIRLNLRKGVLTVADGRKFNEGAVVTIDGTRGEALMGAARMIQPELGGAYAKVMDWSDDIRTLGVRANADTPQDGRLARQFDVDGIGLCRTEHMFFEEDRIHVMRQMIMADDVDERRAALDRLQPIQRADFEELFAIMQGLPVVIRLLDPPLHEFLPHGHDEMQDLAEAMDLPVSQVTGRAEELREFNPMLGKRGVRLGITMPEIYEMQSRAIFEATLAVNRRADAPVVPEIMIPLVSAYREVEMIKSRIDAIAQEVQAQAGEALSYKLGVMVETPRAALRAGDLAASSAFLSFGTNDLTQMTYGLSRDDAGRFMRDYVNAGVFPEDPFHSLDVEGVGELLLLAANRGRAQNPDLVLGLCGEHGGDPASIRFCQVAGFDYVSCSPFRVPIARLAAAQATLLSRRDRGAADAPGLEPEARGVGSDSVPPTRSASGTG</sequence>
<gene>
    <name evidence="17" type="ORF">GSH16_08655</name>
</gene>
<dbReference type="InterPro" id="IPR040442">
    <property type="entry name" value="Pyrv_kinase-like_dom_sf"/>
</dbReference>
<comment type="caution">
    <text evidence="17">The sequence shown here is derived from an EMBL/GenBank/DDBJ whole genome shotgun (WGS) entry which is preliminary data.</text>
</comment>
<dbReference type="PROSITE" id="PS00370">
    <property type="entry name" value="PEP_ENZYMES_PHOS_SITE"/>
    <property type="match status" value="1"/>
</dbReference>
<feature type="binding site" evidence="12">
    <location>
        <position position="522"/>
    </location>
    <ligand>
        <name>substrate</name>
    </ligand>
</feature>